<evidence type="ECO:0000256" key="4">
    <source>
        <dbReference type="ARBA" id="ARBA00022723"/>
    </source>
</evidence>
<dbReference type="PANTHER" id="PTHR39643">
    <property type="entry name" value="CCA-ADDING ENZYME"/>
    <property type="match status" value="1"/>
</dbReference>
<dbReference type="EMBL" id="FODV01000021">
    <property type="protein sequence ID" value="SEP20618.1"/>
    <property type="molecule type" value="Genomic_DNA"/>
</dbReference>
<dbReference type="Pfam" id="PF09249">
    <property type="entry name" value="tRNA_NucTransf2"/>
    <property type="match status" value="1"/>
</dbReference>
<name>A0A1H8W0B0_9EURY</name>
<feature type="binding site" evidence="10">
    <location>
        <position position="59"/>
    </location>
    <ligand>
        <name>CTP</name>
        <dbReference type="ChEBI" id="CHEBI:37563"/>
    </ligand>
</feature>
<dbReference type="Gene3D" id="3.30.460.10">
    <property type="entry name" value="Beta Polymerase, domain 2"/>
    <property type="match status" value="1"/>
</dbReference>
<protein>
    <recommendedName>
        <fullName evidence="10">CCA-adding enzyme</fullName>
        <ecNumber evidence="10">2.7.7.72</ecNumber>
    </recommendedName>
    <alternativeName>
        <fullName evidence="10">CCA tRNA nucleotidyltransferase</fullName>
    </alternativeName>
    <alternativeName>
        <fullName evidence="10">tRNA CCA-pyrophosphorylase</fullName>
    </alternativeName>
    <alternativeName>
        <fullName evidence="10">tRNA adenylyl-/cytidylyl- transferase</fullName>
    </alternativeName>
    <alternativeName>
        <fullName evidence="10">tRNA nucleotidyltransferase</fullName>
    </alternativeName>
    <alternativeName>
        <fullName evidence="10">tRNA-NT</fullName>
    </alternativeName>
</protein>
<evidence type="ECO:0000256" key="5">
    <source>
        <dbReference type="ARBA" id="ARBA00022741"/>
    </source>
</evidence>
<feature type="binding site" evidence="10">
    <location>
        <position position="145"/>
    </location>
    <ligand>
        <name>CTP</name>
        <dbReference type="ChEBI" id="CHEBI:37563"/>
    </ligand>
</feature>
<dbReference type="EC" id="2.7.7.72" evidence="10"/>
<evidence type="ECO:0000259" key="13">
    <source>
        <dbReference type="Pfam" id="PF21133"/>
    </source>
</evidence>
<feature type="binding site" evidence="10">
    <location>
        <position position="145"/>
    </location>
    <ligand>
        <name>ATP</name>
        <dbReference type="ChEBI" id="CHEBI:30616"/>
    </ligand>
</feature>
<feature type="binding site" evidence="10">
    <location>
        <position position="73"/>
    </location>
    <ligand>
        <name>Mg(2+)</name>
        <dbReference type="ChEBI" id="CHEBI:18420"/>
    </ligand>
</feature>
<sequence>MTTEDAAELATVVARVRERIDPDPAERERLAAAAAALSERVREALADRPVTADVVQVGSTARGTWLAGDRDIDLFVRFPPELSRAELERFGLAVGREVLPDGHEEFAEHPYVKGEFEGFDVDLVPCYDVPAATDIRSAVDRTPFHNAYLLDRLDDDLAADVRVFKRFLKGIGAYGSDLRTKGFSGYLAELLVLEYGGFEPLVAAAADWHPPVERDPEDHGRRSFSDPLVVVDPTDPERNVAAVLSAENVARLQHYARELLADPREELFFPSERPPMTAEELRAQLDRRGTTPVAVAFDAPAVVEDQLYPQLEKSLEGVVSELDRREFEPLRATAFASETGDDADDGAPFDRAVLFVELGVDALPTIQRHDGPPVHVRQHATGFYEKYADADVYGPFLDGSRYVVEREREFTTPRAFLESDALFDVALGAQIEGQLEESYTVLVDGDVVALAEEFASELRAYFEPRP</sequence>
<feature type="binding site" evidence="10">
    <location>
        <position position="62"/>
    </location>
    <ligand>
        <name>CTP</name>
        <dbReference type="ChEBI" id="CHEBI:37563"/>
    </ligand>
</feature>
<evidence type="ECO:0000256" key="6">
    <source>
        <dbReference type="ARBA" id="ARBA00022800"/>
    </source>
</evidence>
<dbReference type="PIRSF" id="PIRSF005335">
    <property type="entry name" value="CCA_arch"/>
    <property type="match status" value="1"/>
</dbReference>
<evidence type="ECO:0000256" key="8">
    <source>
        <dbReference type="ARBA" id="ARBA00022842"/>
    </source>
</evidence>
<evidence type="ECO:0000313" key="14">
    <source>
        <dbReference type="EMBL" id="SEP20618.1"/>
    </source>
</evidence>
<comment type="similarity">
    <text evidence="10">Belongs to the tRNA nucleotidyltransferase/poly(A) polymerase family. Archaeal CCA-adding enzyme subfamily.</text>
</comment>
<keyword evidence="3 10" id="KW-0548">Nucleotidyltransferase</keyword>
<dbReference type="Gene3D" id="3.30.70.590">
    <property type="entry name" value="Poly(A) polymerase predicted RNA binding domain"/>
    <property type="match status" value="1"/>
</dbReference>
<dbReference type="GO" id="GO:0042245">
    <property type="term" value="P:RNA repair"/>
    <property type="evidence" value="ECO:0007669"/>
    <property type="project" value="UniProtKB-KW"/>
</dbReference>
<proteinExistence type="inferred from homology"/>
<comment type="catalytic activity">
    <reaction evidence="10">
        <text>a tRNA with a 3' CCA end + 2 CTP + ATP = a tRNA with a 3' CCACCA end + 3 diphosphate</text>
        <dbReference type="Rhea" id="RHEA:76235"/>
        <dbReference type="Rhea" id="RHEA-COMP:10468"/>
        <dbReference type="Rhea" id="RHEA-COMP:18655"/>
        <dbReference type="ChEBI" id="CHEBI:30616"/>
        <dbReference type="ChEBI" id="CHEBI:33019"/>
        <dbReference type="ChEBI" id="CHEBI:37563"/>
        <dbReference type="ChEBI" id="CHEBI:83071"/>
        <dbReference type="ChEBI" id="CHEBI:195187"/>
    </reaction>
</comment>
<dbReference type="PANTHER" id="PTHR39643:SF1">
    <property type="entry name" value="CCA-ADDING ENZYME"/>
    <property type="match status" value="1"/>
</dbReference>
<dbReference type="InterPro" id="IPR008229">
    <property type="entry name" value="CCA-adding_arc"/>
</dbReference>
<dbReference type="Proteomes" id="UP000199126">
    <property type="component" value="Unassembled WGS sequence"/>
</dbReference>
<feature type="binding site" evidence="10">
    <location>
        <position position="71"/>
    </location>
    <ligand>
        <name>Mg(2+)</name>
        <dbReference type="ChEBI" id="CHEBI:18420"/>
    </ligand>
</feature>
<comment type="miscellaneous">
    <text evidence="10">A single active site specifically recognizes both ATP and CTP and is responsible for their addition.</text>
</comment>
<dbReference type="Gene3D" id="1.10.1410.30">
    <property type="entry name" value="CCA tRNA nucleotidyltransferase, domain 2"/>
    <property type="match status" value="1"/>
</dbReference>
<dbReference type="Pfam" id="PF21133">
    <property type="entry name" value="CAA_C"/>
    <property type="match status" value="1"/>
</dbReference>
<comment type="cofactor">
    <cofactor evidence="10">
        <name>Mg(2+)</name>
        <dbReference type="ChEBI" id="CHEBI:18420"/>
    </cofactor>
</comment>
<dbReference type="GO" id="GO:0005524">
    <property type="term" value="F:ATP binding"/>
    <property type="evidence" value="ECO:0007669"/>
    <property type="project" value="UniProtKB-UniRule"/>
</dbReference>
<feature type="binding site" evidence="10">
    <location>
        <position position="165"/>
    </location>
    <ligand>
        <name>ATP</name>
        <dbReference type="ChEBI" id="CHEBI:30616"/>
    </ligand>
</feature>
<feature type="binding site" evidence="10">
    <location>
        <position position="165"/>
    </location>
    <ligand>
        <name>CTP</name>
        <dbReference type="ChEBI" id="CHEBI:37563"/>
    </ligand>
</feature>
<dbReference type="HAMAP" id="MF_01264">
    <property type="entry name" value="CCA_arch"/>
    <property type="match status" value="1"/>
</dbReference>
<dbReference type="Pfam" id="PF01909">
    <property type="entry name" value="NTP_transf_2"/>
    <property type="match status" value="1"/>
</dbReference>
<accession>A0A1H8W0B0</accession>
<keyword evidence="15" id="KW-1185">Reference proteome</keyword>
<dbReference type="GO" id="GO:0004810">
    <property type="term" value="F:CCA tRNA nucleotidyltransferase activity"/>
    <property type="evidence" value="ECO:0007669"/>
    <property type="project" value="UniProtKB-UniRule"/>
</dbReference>
<dbReference type="RefSeq" id="WP_089827424.1">
    <property type="nucleotide sequence ID" value="NZ_FODV01000021.1"/>
</dbReference>
<evidence type="ECO:0000256" key="1">
    <source>
        <dbReference type="ARBA" id="ARBA00022679"/>
    </source>
</evidence>
<feature type="domain" description="CCA-adding enzyme C-terminal" evidence="13">
    <location>
        <begin position="288"/>
        <end position="443"/>
    </location>
</feature>
<keyword evidence="4 10" id="KW-0479">Metal-binding</keyword>
<feature type="binding site" evidence="10">
    <location>
        <position position="62"/>
    </location>
    <ligand>
        <name>ATP</name>
        <dbReference type="ChEBI" id="CHEBI:30616"/>
    </ligand>
</feature>
<keyword evidence="1 10" id="KW-0808">Transferase</keyword>
<reference evidence="15" key="1">
    <citation type="submission" date="2016-10" db="EMBL/GenBank/DDBJ databases">
        <authorList>
            <person name="Varghese N."/>
            <person name="Submissions S."/>
        </authorList>
    </citation>
    <scope>NUCLEOTIDE SEQUENCE [LARGE SCALE GENOMIC DNA]</scope>
    <source>
        <strain evidence="15">CGMCC 1.10121</strain>
    </source>
</reference>
<evidence type="ECO:0000313" key="15">
    <source>
        <dbReference type="Proteomes" id="UP000199126"/>
    </source>
</evidence>
<feature type="binding site" evidence="10">
    <location>
        <position position="59"/>
    </location>
    <ligand>
        <name>ATP</name>
        <dbReference type="ChEBI" id="CHEBI:30616"/>
    </ligand>
</feature>
<dbReference type="InterPro" id="IPR048833">
    <property type="entry name" value="CAA_C"/>
</dbReference>
<evidence type="ECO:0000259" key="11">
    <source>
        <dbReference type="Pfam" id="PF01909"/>
    </source>
</evidence>
<feature type="binding site" evidence="10">
    <location>
        <position position="122"/>
    </location>
    <ligand>
        <name>Mg(2+)</name>
        <dbReference type="ChEBI" id="CHEBI:18420"/>
    </ligand>
</feature>
<evidence type="ECO:0000256" key="3">
    <source>
        <dbReference type="ARBA" id="ARBA00022695"/>
    </source>
</evidence>
<dbReference type="GO" id="GO:0001680">
    <property type="term" value="P:tRNA 3'-terminal CCA addition"/>
    <property type="evidence" value="ECO:0007669"/>
    <property type="project" value="UniProtKB-UniRule"/>
</dbReference>
<dbReference type="InterPro" id="IPR006116">
    <property type="entry name" value="NT_2-5OAS_ClassI-CCAase"/>
</dbReference>
<feature type="binding site" evidence="10">
    <location>
        <position position="174"/>
    </location>
    <ligand>
        <name>ATP</name>
        <dbReference type="ChEBI" id="CHEBI:30616"/>
    </ligand>
</feature>
<comment type="catalytic activity">
    <reaction evidence="10">
        <text>a tRNA precursor + 2 CTP + ATP = a tRNA with a 3' CCA end + 3 diphosphate</text>
        <dbReference type="Rhea" id="RHEA:14433"/>
        <dbReference type="Rhea" id="RHEA-COMP:10465"/>
        <dbReference type="Rhea" id="RHEA-COMP:10468"/>
        <dbReference type="ChEBI" id="CHEBI:30616"/>
        <dbReference type="ChEBI" id="CHEBI:33019"/>
        <dbReference type="ChEBI" id="CHEBI:37563"/>
        <dbReference type="ChEBI" id="CHEBI:74896"/>
        <dbReference type="ChEBI" id="CHEBI:83071"/>
        <dbReference type="EC" id="2.7.7.72"/>
    </reaction>
</comment>
<evidence type="ECO:0000256" key="7">
    <source>
        <dbReference type="ARBA" id="ARBA00022840"/>
    </source>
</evidence>
<dbReference type="InterPro" id="IPR002934">
    <property type="entry name" value="Polymerase_NTP_transf_dom"/>
</dbReference>
<comment type="subunit">
    <text evidence="10">Homodimer.</text>
</comment>
<organism evidence="14 15">
    <name type="scientific">Halogranum amylolyticum</name>
    <dbReference type="NCBI Taxonomy" id="660520"/>
    <lineage>
        <taxon>Archaea</taxon>
        <taxon>Methanobacteriati</taxon>
        <taxon>Methanobacteriota</taxon>
        <taxon>Stenosarchaea group</taxon>
        <taxon>Halobacteria</taxon>
        <taxon>Halobacteriales</taxon>
        <taxon>Haloferacaceae</taxon>
    </lineage>
</organism>
<keyword evidence="2 10" id="KW-0819">tRNA processing</keyword>
<dbReference type="GO" id="GO:0000287">
    <property type="term" value="F:magnesium ion binding"/>
    <property type="evidence" value="ECO:0007669"/>
    <property type="project" value="UniProtKB-UniRule"/>
</dbReference>
<dbReference type="NCBIfam" id="TIGR03671">
    <property type="entry name" value="cca_archaeal"/>
    <property type="match status" value="1"/>
</dbReference>
<gene>
    <name evidence="10" type="primary">cca</name>
    <name evidence="14" type="ORF">SAMN04487948_12138</name>
</gene>
<dbReference type="SUPFAM" id="SSF81631">
    <property type="entry name" value="PAP/OAS1 substrate-binding domain"/>
    <property type="match status" value="1"/>
</dbReference>
<dbReference type="GO" id="GO:0000049">
    <property type="term" value="F:tRNA binding"/>
    <property type="evidence" value="ECO:0007669"/>
    <property type="project" value="UniProtKB-UniRule"/>
</dbReference>
<feature type="domain" description="tRNA nucleotidyltransferase substrate binding" evidence="12">
    <location>
        <begin position="160"/>
        <end position="269"/>
    </location>
</feature>
<dbReference type="InterPro" id="IPR043519">
    <property type="entry name" value="NT_sf"/>
</dbReference>
<dbReference type="SUPFAM" id="SSF81301">
    <property type="entry name" value="Nucleotidyltransferase"/>
    <property type="match status" value="1"/>
</dbReference>
<dbReference type="OrthoDB" id="7378at2157"/>
<feature type="binding site" evidence="10">
    <location>
        <position position="174"/>
    </location>
    <ligand>
        <name>CTP</name>
        <dbReference type="ChEBI" id="CHEBI:37563"/>
    </ligand>
</feature>
<comment type="function">
    <text evidence="10">Catalyzes the addition and repair of the essential 3'-terminal CCA sequence in tRNAs without using a nucleic acid template. Adds these three nucleotides in the order of C, C, and A to the tRNA nucleotide-73, using CTP and ATP as substrates and producing inorganic pyrophosphate. tRNA 3'-terminal CCA addition is required both for tRNA processing and repair. Also involved in tRNA surveillance by mediating tandem CCA addition to generate a CCACCA at the 3' terminus of unstable tRNAs. While stable tRNAs receive only 3'-terminal CCA, unstable tRNAs are marked with CCACCA and rapidly degraded.</text>
</comment>
<keyword evidence="8 10" id="KW-0460">Magnesium</keyword>
<evidence type="ECO:0000256" key="9">
    <source>
        <dbReference type="ARBA" id="ARBA00022884"/>
    </source>
</evidence>
<keyword evidence="7 10" id="KW-0067">ATP-binding</keyword>
<keyword evidence="6 10" id="KW-0692">RNA repair</keyword>
<dbReference type="InterPro" id="IPR011068">
    <property type="entry name" value="NuclTrfase_I-like_C"/>
</dbReference>
<dbReference type="Gene3D" id="3.30.70.1550">
    <property type="entry name" value="Archaeal tRNA CCA-adding enzyme catalytic domain"/>
    <property type="match status" value="1"/>
</dbReference>
<keyword evidence="5 10" id="KW-0547">Nucleotide-binding</keyword>
<keyword evidence="9 10" id="KW-0694">RNA-binding</keyword>
<dbReference type="SUPFAM" id="SSF55003">
    <property type="entry name" value="PAP/Archaeal CCA-adding enzyme, C-terminal domain"/>
    <property type="match status" value="1"/>
</dbReference>
<dbReference type="CDD" id="cd05400">
    <property type="entry name" value="NT_2-5OAS_ClassI-CCAase"/>
    <property type="match status" value="1"/>
</dbReference>
<dbReference type="AlphaFoldDB" id="A0A1H8W0B0"/>
<dbReference type="GO" id="GO:0160016">
    <property type="term" value="F:CCACCA tRNA nucleotidyltransferase activity"/>
    <property type="evidence" value="ECO:0007669"/>
    <property type="project" value="RHEA"/>
</dbReference>
<evidence type="ECO:0000259" key="12">
    <source>
        <dbReference type="Pfam" id="PF09249"/>
    </source>
</evidence>
<feature type="domain" description="Polymerase nucleotidyl transferase" evidence="11">
    <location>
        <begin position="39"/>
        <end position="145"/>
    </location>
</feature>
<dbReference type="InterPro" id="IPR042090">
    <property type="entry name" value="CCA_tRNA_nucleotrans_2"/>
</dbReference>
<dbReference type="InterPro" id="IPR015329">
    <property type="entry name" value="tRNA_NucTransf2"/>
</dbReference>
<dbReference type="PROSITE" id="PS50152">
    <property type="entry name" value="25A_SYNTH_3"/>
    <property type="match status" value="1"/>
</dbReference>
<evidence type="ECO:0000256" key="2">
    <source>
        <dbReference type="ARBA" id="ARBA00022694"/>
    </source>
</evidence>
<evidence type="ECO:0000256" key="10">
    <source>
        <dbReference type="HAMAP-Rule" id="MF_01264"/>
    </source>
</evidence>